<sequence>MNKIPTFITALLTGILLNGCVFLQSISITQQPAAAQRNVPIEAEVSKFVILAFNFNNDFLGEIPEKLSSQCPKGKVTGLMTKYEKVSYVFAYRMVVKAKGYCVQE</sequence>
<name>A0A2N0B4P2_9LEPT</name>
<keyword evidence="3" id="KW-1185">Reference proteome</keyword>
<reference evidence="1 3" key="2">
    <citation type="journal article" date="2018" name="Microb. Genom.">
        <title>Deciphering the unexplored Leptospira diversity from soils uncovers genomic evolution to virulence.</title>
        <authorList>
            <person name="Thibeaux R."/>
            <person name="Iraola G."/>
            <person name="Ferres I."/>
            <person name="Bierque E."/>
            <person name="Girault D."/>
            <person name="Soupe-Gilbert M.E."/>
            <person name="Picardeau M."/>
            <person name="Goarant C."/>
        </authorList>
    </citation>
    <scope>NUCLEOTIDE SEQUENCE [LARGE SCALE GENOMIC DNA]</scope>
    <source>
        <strain evidence="1 3">ATI7-C-A5</strain>
    </source>
</reference>
<dbReference type="Proteomes" id="UP000232122">
    <property type="component" value="Unassembled WGS sequence"/>
</dbReference>
<evidence type="ECO:0000313" key="1">
    <source>
        <dbReference type="EMBL" id="MDV6237218.1"/>
    </source>
</evidence>
<dbReference type="EMBL" id="NPEF01000262">
    <property type="protein sequence ID" value="PJZ91520.1"/>
    <property type="molecule type" value="Genomic_DNA"/>
</dbReference>
<reference evidence="1" key="3">
    <citation type="submission" date="2023-10" db="EMBL/GenBank/DDBJ databases">
        <authorList>
            <person name="Picardeau M."/>
            <person name="Thibeaux R."/>
        </authorList>
    </citation>
    <scope>NUCLEOTIDE SEQUENCE</scope>
    <source>
        <strain evidence="1">ATI7-C-A5</strain>
    </source>
</reference>
<dbReference type="AlphaFoldDB" id="A0A2N0B4P2"/>
<evidence type="ECO:0000313" key="3">
    <source>
        <dbReference type="Proteomes" id="UP000232122"/>
    </source>
</evidence>
<gene>
    <name evidence="1" type="ORF">CH379_016415</name>
    <name evidence="2" type="ORF">CH379_18180</name>
</gene>
<organism evidence="2">
    <name type="scientific">Leptospira ellisii</name>
    <dbReference type="NCBI Taxonomy" id="2023197"/>
    <lineage>
        <taxon>Bacteria</taxon>
        <taxon>Pseudomonadati</taxon>
        <taxon>Spirochaetota</taxon>
        <taxon>Spirochaetia</taxon>
        <taxon>Leptospirales</taxon>
        <taxon>Leptospiraceae</taxon>
        <taxon>Leptospira</taxon>
    </lineage>
</organism>
<evidence type="ECO:0000313" key="2">
    <source>
        <dbReference type="EMBL" id="PJZ91520.1"/>
    </source>
</evidence>
<accession>A0A2N0B4P2</accession>
<proteinExistence type="predicted"/>
<dbReference type="OrthoDB" id="330481at2"/>
<dbReference type="EMBL" id="NPEF02000021">
    <property type="protein sequence ID" value="MDV6237218.1"/>
    <property type="molecule type" value="Genomic_DNA"/>
</dbReference>
<comment type="caution">
    <text evidence="2">The sequence shown here is derived from an EMBL/GenBank/DDBJ whole genome shotgun (WGS) entry which is preliminary data.</text>
</comment>
<accession>A0A2N0BPR4</accession>
<protein>
    <submittedName>
        <fullName evidence="2">Uncharacterized protein</fullName>
    </submittedName>
</protein>
<reference evidence="2" key="1">
    <citation type="submission" date="2017-07" db="EMBL/GenBank/DDBJ databases">
        <title>Leptospira spp. isolated from tropical soils.</title>
        <authorList>
            <person name="Thibeaux R."/>
            <person name="Iraola G."/>
            <person name="Ferres I."/>
            <person name="Bierque E."/>
            <person name="Girault D."/>
            <person name="Soupe-Gilbert M.-E."/>
            <person name="Picardeau M."/>
            <person name="Goarant C."/>
        </authorList>
    </citation>
    <scope>NUCLEOTIDE SEQUENCE [LARGE SCALE GENOMIC DNA]</scope>
    <source>
        <strain evidence="2">ATI7-C-A5</strain>
    </source>
</reference>
<dbReference type="RefSeq" id="WP_100745667.1">
    <property type="nucleotide sequence ID" value="NZ_NPEF02000021.1"/>
</dbReference>